<feature type="compositionally biased region" description="Basic and acidic residues" evidence="1">
    <location>
        <begin position="158"/>
        <end position="167"/>
    </location>
</feature>
<evidence type="ECO:0000313" key="3">
    <source>
        <dbReference type="Proteomes" id="UP001152622"/>
    </source>
</evidence>
<protein>
    <submittedName>
        <fullName evidence="2">Uncharacterized protein</fullName>
    </submittedName>
</protein>
<evidence type="ECO:0000256" key="1">
    <source>
        <dbReference type="SAM" id="MobiDB-lite"/>
    </source>
</evidence>
<sequence>MADAAGRRDWARSPFAFTFARRRNEKTTKKFPPAPARLRRWSEKPDPSRCRAMTMLHRSRPPGPLAGGAAAVSGAVLVSRGRRTALPASSASDDEGRRWERVAGARRASAGCQGMDLGPGARRWQGRRRVGPAGRCRCAEPAANAKRRAGAGAGFRSHPGEESGRTVKDGQAAMTDLLSADQRASATCPPVCPSDAVVCSGAWHVEGVGRTGEGEGEGEGGAFSLSLHISIHPAAPSLPCASWGRGQICQGRCQSLRINQHFICVLRS</sequence>
<reference evidence="2" key="1">
    <citation type="journal article" date="2023" name="Science">
        <title>Genome structures resolve the early diversification of teleost fishes.</title>
        <authorList>
            <person name="Parey E."/>
            <person name="Louis A."/>
            <person name="Montfort J."/>
            <person name="Bouchez O."/>
            <person name="Roques C."/>
            <person name="Iampietro C."/>
            <person name="Lluch J."/>
            <person name="Castinel A."/>
            <person name="Donnadieu C."/>
            <person name="Desvignes T."/>
            <person name="Floi Bucao C."/>
            <person name="Jouanno E."/>
            <person name="Wen M."/>
            <person name="Mejri S."/>
            <person name="Dirks R."/>
            <person name="Jansen H."/>
            <person name="Henkel C."/>
            <person name="Chen W.J."/>
            <person name="Zahm M."/>
            <person name="Cabau C."/>
            <person name="Klopp C."/>
            <person name="Thompson A.W."/>
            <person name="Robinson-Rechavi M."/>
            <person name="Braasch I."/>
            <person name="Lecointre G."/>
            <person name="Bobe J."/>
            <person name="Postlethwait J.H."/>
            <person name="Berthelot C."/>
            <person name="Roest Crollius H."/>
            <person name="Guiguen Y."/>
        </authorList>
    </citation>
    <scope>NUCLEOTIDE SEQUENCE</scope>
    <source>
        <strain evidence="2">WJC10195</strain>
    </source>
</reference>
<feature type="compositionally biased region" description="Basic and acidic residues" evidence="1">
    <location>
        <begin position="40"/>
        <end position="49"/>
    </location>
</feature>
<feature type="region of interest" description="Disordered" evidence="1">
    <location>
        <begin position="148"/>
        <end position="167"/>
    </location>
</feature>
<name>A0A9Q1GD58_SYNKA</name>
<accession>A0A9Q1GD58</accession>
<comment type="caution">
    <text evidence="2">The sequence shown here is derived from an EMBL/GenBank/DDBJ whole genome shotgun (WGS) entry which is preliminary data.</text>
</comment>
<gene>
    <name evidence="2" type="ORF">SKAU_G00028440</name>
</gene>
<organism evidence="2 3">
    <name type="scientific">Synaphobranchus kaupii</name>
    <name type="common">Kaup's arrowtooth eel</name>
    <dbReference type="NCBI Taxonomy" id="118154"/>
    <lineage>
        <taxon>Eukaryota</taxon>
        <taxon>Metazoa</taxon>
        <taxon>Chordata</taxon>
        <taxon>Craniata</taxon>
        <taxon>Vertebrata</taxon>
        <taxon>Euteleostomi</taxon>
        <taxon>Actinopterygii</taxon>
        <taxon>Neopterygii</taxon>
        <taxon>Teleostei</taxon>
        <taxon>Anguilliformes</taxon>
        <taxon>Synaphobranchidae</taxon>
        <taxon>Synaphobranchus</taxon>
    </lineage>
</organism>
<dbReference type="EMBL" id="JAINUF010000001">
    <property type="protein sequence ID" value="KAJ8382066.1"/>
    <property type="molecule type" value="Genomic_DNA"/>
</dbReference>
<feature type="region of interest" description="Disordered" evidence="1">
    <location>
        <begin position="21"/>
        <end position="49"/>
    </location>
</feature>
<keyword evidence="3" id="KW-1185">Reference proteome</keyword>
<proteinExistence type="predicted"/>
<dbReference type="AlphaFoldDB" id="A0A9Q1GD58"/>
<dbReference type="Proteomes" id="UP001152622">
    <property type="component" value="Chromosome 1"/>
</dbReference>
<evidence type="ECO:0000313" key="2">
    <source>
        <dbReference type="EMBL" id="KAJ8382066.1"/>
    </source>
</evidence>